<dbReference type="STRING" id="469383.Cwoe_1915"/>
<dbReference type="RefSeq" id="WP_012933392.1">
    <property type="nucleotide sequence ID" value="NC_013739.1"/>
</dbReference>
<dbReference type="GO" id="GO:0035312">
    <property type="term" value="F:5'-3' DNA exonuclease activity"/>
    <property type="evidence" value="ECO:0007669"/>
    <property type="project" value="TreeGrafter"/>
</dbReference>
<dbReference type="AlphaFoldDB" id="D3F361"/>
<reference evidence="2" key="2">
    <citation type="submission" date="2010-01" db="EMBL/GenBank/DDBJ databases">
        <title>The complete genome of Conexibacter woesei DSM 14684.</title>
        <authorList>
            <consortium name="US DOE Joint Genome Institute (JGI-PGF)"/>
            <person name="Lucas S."/>
            <person name="Copeland A."/>
            <person name="Lapidus A."/>
            <person name="Glavina del Rio T."/>
            <person name="Dalin E."/>
            <person name="Tice H."/>
            <person name="Bruce D."/>
            <person name="Goodwin L."/>
            <person name="Pitluck S."/>
            <person name="Kyrpides N."/>
            <person name="Mavromatis K."/>
            <person name="Ivanova N."/>
            <person name="Mikhailova N."/>
            <person name="Chertkov O."/>
            <person name="Brettin T."/>
            <person name="Detter J.C."/>
            <person name="Han C."/>
            <person name="Larimer F."/>
            <person name="Land M."/>
            <person name="Hauser L."/>
            <person name="Markowitz V."/>
            <person name="Cheng J.-F."/>
            <person name="Hugenholtz P."/>
            <person name="Woyke T."/>
            <person name="Wu D."/>
            <person name="Pukall R."/>
            <person name="Steenblock K."/>
            <person name="Schneider S."/>
            <person name="Klenk H.-P."/>
            <person name="Eisen J.A."/>
        </authorList>
    </citation>
    <scope>NUCLEOTIDE SEQUENCE [LARGE SCALE GENOMIC DNA]</scope>
    <source>
        <strain evidence="2">DSM 14684 / CIP 108061 / JCM 11494 / NBRC 100937 / ID131577</strain>
    </source>
</reference>
<dbReference type="InterPro" id="IPR016195">
    <property type="entry name" value="Pol/histidinol_Pase-like"/>
</dbReference>
<proteinExistence type="predicted"/>
<organism evidence="1 2">
    <name type="scientific">Conexibacter woesei (strain DSM 14684 / CCUG 47730 / CIP 108061 / JCM 11494 / NBRC 100937 / ID131577)</name>
    <dbReference type="NCBI Taxonomy" id="469383"/>
    <lineage>
        <taxon>Bacteria</taxon>
        <taxon>Bacillati</taxon>
        <taxon>Actinomycetota</taxon>
        <taxon>Thermoleophilia</taxon>
        <taxon>Solirubrobacterales</taxon>
        <taxon>Conexibacteraceae</taxon>
        <taxon>Conexibacter</taxon>
    </lineage>
</organism>
<gene>
    <name evidence="1" type="ordered locus">Cwoe_1915</name>
</gene>
<dbReference type="KEGG" id="cwo:Cwoe_1915"/>
<dbReference type="SUPFAM" id="SSF89550">
    <property type="entry name" value="PHP domain-like"/>
    <property type="match status" value="1"/>
</dbReference>
<dbReference type="InterPro" id="IPR052018">
    <property type="entry name" value="PHP_domain"/>
</dbReference>
<reference evidence="1 2" key="1">
    <citation type="journal article" date="2010" name="Stand. Genomic Sci.">
        <title>Complete genome sequence of Conexibacter woesei type strain (ID131577).</title>
        <authorList>
            <person name="Pukall R."/>
            <person name="Lapidus A."/>
            <person name="Glavina Del Rio T."/>
            <person name="Copeland A."/>
            <person name="Tice H."/>
            <person name="Cheng J.-F."/>
            <person name="Lucas S."/>
            <person name="Chen F."/>
            <person name="Nolan M."/>
            <person name="Bruce D."/>
            <person name="Goodwin L."/>
            <person name="Pitluck S."/>
            <person name="Mavromatis K."/>
            <person name="Ivanova N."/>
            <person name="Ovchinnikova G."/>
            <person name="Pati A."/>
            <person name="Chen A."/>
            <person name="Palaniappan K."/>
            <person name="Land M."/>
            <person name="Hauser L."/>
            <person name="Chang Y.-J."/>
            <person name="Jeffries C.D."/>
            <person name="Chain P."/>
            <person name="Meincke L."/>
            <person name="Sims D."/>
            <person name="Brettin T."/>
            <person name="Detter J.C."/>
            <person name="Rohde M."/>
            <person name="Goeker M."/>
            <person name="Bristow J."/>
            <person name="Eisen J.A."/>
            <person name="Markowitz V."/>
            <person name="Kyrpides N.C."/>
            <person name="Klenk H.-P."/>
            <person name="Hugenholtz P."/>
        </authorList>
    </citation>
    <scope>NUCLEOTIDE SEQUENCE [LARGE SCALE GENOMIC DNA]</scope>
    <source>
        <strain evidence="2">DSM 14684 / CIP 108061 / JCM 11494 / NBRC 100937 / ID131577</strain>
    </source>
</reference>
<evidence type="ECO:0000313" key="2">
    <source>
        <dbReference type="Proteomes" id="UP000008229"/>
    </source>
</evidence>
<dbReference type="EMBL" id="CP001854">
    <property type="protein sequence ID" value="ADB50341.1"/>
    <property type="molecule type" value="Genomic_DNA"/>
</dbReference>
<evidence type="ECO:0000313" key="1">
    <source>
        <dbReference type="EMBL" id="ADB50341.1"/>
    </source>
</evidence>
<dbReference type="HOGENOM" id="CLU_796762_0_0_11"/>
<dbReference type="GO" id="GO:0004534">
    <property type="term" value="F:5'-3' RNA exonuclease activity"/>
    <property type="evidence" value="ECO:0007669"/>
    <property type="project" value="TreeGrafter"/>
</dbReference>
<dbReference type="eggNOG" id="COG0613">
    <property type="taxonomic scope" value="Bacteria"/>
</dbReference>
<protein>
    <submittedName>
        <fullName evidence="1">Phosphoesterase, PHP-like protein</fullName>
    </submittedName>
</protein>
<dbReference type="Proteomes" id="UP000008229">
    <property type="component" value="Chromosome"/>
</dbReference>
<dbReference type="PANTHER" id="PTHR42924:SF3">
    <property type="entry name" value="POLYMERASE_HISTIDINOL PHOSPHATASE N-TERMINAL DOMAIN-CONTAINING PROTEIN"/>
    <property type="match status" value="1"/>
</dbReference>
<sequence length="351" mass="38206">MIELTCAVHVHSLHSDGSGTVAEIAAAAAAADVDVVLLTDHDTLSARYQGEERWHGPVLVCVGEEITPRPGHHYLAFGIDQPVDHRGLTPRQVVEAVAAAGGFGFLAHPFSAGAPAFPRIPAAGWDEVAQPGATGLELWSFVTDTAERLTSRADALRFLLAPRAARQLDRPRPEALAAWDRITAQRRFVAIGGLDAHQFGLRIGARVPLRLMSYRRAFGLLSTHVLLERPTTGDADLDRAAVYDALREGRCFVARDDLAPARGFRFWADGPQHLEMGGESHGGGGFKLHVRLPRKAEMRILRDGVELAHARSSTSLDAPTAEPGVYRVEASLRNRGRQRTWIVSNPIYVRA</sequence>
<dbReference type="OrthoDB" id="9804333at2"/>
<dbReference type="Gene3D" id="3.20.20.140">
    <property type="entry name" value="Metal-dependent hydrolases"/>
    <property type="match status" value="1"/>
</dbReference>
<dbReference type="NCBIfam" id="NF038032">
    <property type="entry name" value="CehA_McbA_metalo"/>
    <property type="match status" value="1"/>
</dbReference>
<accession>D3F361</accession>
<name>D3F361_CONWI</name>
<keyword evidence="2" id="KW-1185">Reference proteome</keyword>
<dbReference type="PANTHER" id="PTHR42924">
    <property type="entry name" value="EXONUCLEASE"/>
    <property type="match status" value="1"/>
</dbReference>